<dbReference type="EMBL" id="ABWL02000026">
    <property type="protein sequence ID" value="EFE05821.1"/>
    <property type="molecule type" value="Genomic_DNA"/>
</dbReference>
<dbReference type="Pfam" id="PF06476">
    <property type="entry name" value="DUF1090"/>
    <property type="match status" value="1"/>
</dbReference>
<comment type="caution">
    <text evidence="2">The sequence shown here is derived from an EMBL/GenBank/DDBJ whole genome shotgun (WGS) entry which is preliminary data.</text>
</comment>
<dbReference type="AlphaFoldDB" id="D4BJF6"/>
<reference evidence="2 3" key="1">
    <citation type="submission" date="2010-02" db="EMBL/GenBank/DDBJ databases">
        <authorList>
            <person name="Weinstock G."/>
            <person name="Sodergren E."/>
            <person name="Clifton S."/>
            <person name="Fulton L."/>
            <person name="Fulton B."/>
            <person name="Courtney L."/>
            <person name="Fronick C."/>
            <person name="Harrison M."/>
            <person name="Strong C."/>
            <person name="Farmer C."/>
            <person name="Delahaunty K."/>
            <person name="Markovic C."/>
            <person name="Hall O."/>
            <person name="Minx P."/>
            <person name="Tomlinson C."/>
            <person name="Mitreva M."/>
            <person name="Nelson J."/>
            <person name="Hou S."/>
            <person name="Wollam A."/>
            <person name="Pepin K.H."/>
            <person name="Johnson M."/>
            <person name="Bhonagiri V."/>
            <person name="Zhang X."/>
            <person name="Suruliraj S."/>
            <person name="Warren W."/>
            <person name="Chinwalla A."/>
            <person name="Mardis E.R."/>
            <person name="Wilson R.K."/>
        </authorList>
    </citation>
    <scope>NUCLEOTIDE SEQUENCE [LARGE SCALE GENOMIC DNA]</scope>
    <source>
        <strain evidence="2 3">ATCC 29220</strain>
    </source>
</reference>
<name>D4BJF6_9ENTR</name>
<dbReference type="InterPro" id="IPR009468">
    <property type="entry name" value="DUF1090"/>
</dbReference>
<sequence length="153" mass="17594">MINKLGLWPNVLLIWSIDRKPQSRNTMEGSRMKYRIALAISLFALSAGSYATTLCQEKEQDIQREISYAEKHNNQSRINGLNKALSEVRANCSDSKLRADHQKKITEQKNEIAERQHDLAEAKQKGDADKIAKREHKLAEAQNELKELESRDY</sequence>
<protein>
    <recommendedName>
        <fullName evidence="4">Protein YqjC</fullName>
    </recommendedName>
</protein>
<dbReference type="Proteomes" id="UP000003880">
    <property type="component" value="Unassembled WGS sequence"/>
</dbReference>
<proteinExistence type="predicted"/>
<feature type="region of interest" description="Disordered" evidence="1">
    <location>
        <begin position="109"/>
        <end position="130"/>
    </location>
</feature>
<gene>
    <name evidence="2" type="ORF">CIT292_10799</name>
</gene>
<dbReference type="HOGENOM" id="CLU_139075_0_0_6"/>
<evidence type="ECO:0000256" key="1">
    <source>
        <dbReference type="SAM" id="MobiDB-lite"/>
    </source>
</evidence>
<evidence type="ECO:0000313" key="3">
    <source>
        <dbReference type="Proteomes" id="UP000003880"/>
    </source>
</evidence>
<accession>D4BJF6</accession>
<dbReference type="eggNOG" id="COG1422">
    <property type="taxonomic scope" value="Bacteria"/>
</dbReference>
<organism evidence="2 3">
    <name type="scientific">Citrobacter youngae ATCC 29220</name>
    <dbReference type="NCBI Taxonomy" id="500640"/>
    <lineage>
        <taxon>Bacteria</taxon>
        <taxon>Pseudomonadati</taxon>
        <taxon>Pseudomonadota</taxon>
        <taxon>Gammaproteobacteria</taxon>
        <taxon>Enterobacterales</taxon>
        <taxon>Enterobacteriaceae</taxon>
        <taxon>Citrobacter</taxon>
        <taxon>Citrobacter freundii complex</taxon>
    </lineage>
</organism>
<evidence type="ECO:0008006" key="4">
    <source>
        <dbReference type="Google" id="ProtNLM"/>
    </source>
</evidence>
<evidence type="ECO:0000313" key="2">
    <source>
        <dbReference type="EMBL" id="EFE05821.1"/>
    </source>
</evidence>